<keyword evidence="3 5" id="KW-1133">Transmembrane helix</keyword>
<evidence type="ECO:0000256" key="3">
    <source>
        <dbReference type="ARBA" id="ARBA00022989"/>
    </source>
</evidence>
<evidence type="ECO:0000256" key="5">
    <source>
        <dbReference type="SAM" id="Phobius"/>
    </source>
</evidence>
<dbReference type="PANTHER" id="PTHR43021:SF2">
    <property type="entry name" value="CATION_H+ EXCHANGER DOMAIN-CONTAINING PROTEIN"/>
    <property type="match status" value="1"/>
</dbReference>
<feature type="transmembrane region" description="Helical" evidence="5">
    <location>
        <begin position="196"/>
        <end position="222"/>
    </location>
</feature>
<proteinExistence type="predicted"/>
<dbReference type="eggNOG" id="COG0475">
    <property type="taxonomic scope" value="Bacteria"/>
</dbReference>
<dbReference type="Gene3D" id="1.20.1530.20">
    <property type="match status" value="1"/>
</dbReference>
<dbReference type="InterPro" id="IPR006153">
    <property type="entry name" value="Cation/H_exchanger_TM"/>
</dbReference>
<dbReference type="Pfam" id="PF00999">
    <property type="entry name" value="Na_H_Exchanger"/>
    <property type="match status" value="1"/>
</dbReference>
<dbReference type="EMBL" id="CP002085">
    <property type="protein sequence ID" value="ADK85784.1"/>
    <property type="molecule type" value="Genomic_DNA"/>
</dbReference>
<dbReference type="Proteomes" id="UP000009047">
    <property type="component" value="Chromosome"/>
</dbReference>
<feature type="transmembrane region" description="Helical" evidence="5">
    <location>
        <begin position="288"/>
        <end position="316"/>
    </location>
</feature>
<keyword evidence="9" id="KW-1185">Reference proteome</keyword>
<feature type="transmembrane region" description="Helical" evidence="5">
    <location>
        <begin position="60"/>
        <end position="77"/>
    </location>
</feature>
<dbReference type="Pfam" id="PF00582">
    <property type="entry name" value="Usp"/>
    <property type="match status" value="1"/>
</dbReference>
<dbReference type="InterPro" id="IPR038770">
    <property type="entry name" value="Na+/solute_symporter_sf"/>
</dbReference>
<dbReference type="GO" id="GO:0016020">
    <property type="term" value="C:membrane"/>
    <property type="evidence" value="ECO:0007669"/>
    <property type="project" value="UniProtKB-SubCell"/>
</dbReference>
<feature type="transmembrane region" description="Helical" evidence="5">
    <location>
        <begin position="343"/>
        <end position="362"/>
    </location>
</feature>
<protein>
    <submittedName>
        <fullName evidence="8">Sodium/hydrogen exchanger</fullName>
    </submittedName>
</protein>
<dbReference type="Gene3D" id="3.40.50.12370">
    <property type="match status" value="1"/>
</dbReference>
<feature type="transmembrane region" description="Helical" evidence="5">
    <location>
        <begin position="127"/>
        <end position="150"/>
    </location>
</feature>
<accession>E1QJP1</accession>
<gene>
    <name evidence="8" type="ordered locus">Deba_2422</name>
</gene>
<feature type="transmembrane region" description="Helical" evidence="5">
    <location>
        <begin position="89"/>
        <end position="112"/>
    </location>
</feature>
<dbReference type="GO" id="GO:1902600">
    <property type="term" value="P:proton transmembrane transport"/>
    <property type="evidence" value="ECO:0007669"/>
    <property type="project" value="InterPro"/>
</dbReference>
<evidence type="ECO:0000256" key="2">
    <source>
        <dbReference type="ARBA" id="ARBA00022692"/>
    </source>
</evidence>
<reference evidence="8 9" key="1">
    <citation type="journal article" date="2010" name="Stand. Genomic Sci.">
        <title>Complete genome sequence of Desulfarculus baarsii type strain (2st14).</title>
        <authorList>
            <person name="Sun H."/>
            <person name="Spring S."/>
            <person name="Lapidus A."/>
            <person name="Davenport K."/>
            <person name="Del Rio T.G."/>
            <person name="Tice H."/>
            <person name="Nolan M."/>
            <person name="Copeland A."/>
            <person name="Cheng J.F."/>
            <person name="Lucas S."/>
            <person name="Tapia R."/>
            <person name="Goodwin L."/>
            <person name="Pitluck S."/>
            <person name="Ivanova N."/>
            <person name="Pagani I."/>
            <person name="Mavromatis K."/>
            <person name="Ovchinnikova G."/>
            <person name="Pati A."/>
            <person name="Chen A."/>
            <person name="Palaniappan K."/>
            <person name="Hauser L."/>
            <person name="Chang Y.J."/>
            <person name="Jeffries C.D."/>
            <person name="Detter J.C."/>
            <person name="Han C."/>
            <person name="Rohde M."/>
            <person name="Brambilla E."/>
            <person name="Goker M."/>
            <person name="Woyke T."/>
            <person name="Bristow J."/>
            <person name="Eisen J.A."/>
            <person name="Markowitz V."/>
            <person name="Hugenholtz P."/>
            <person name="Kyrpides N.C."/>
            <person name="Klenk H.P."/>
            <person name="Land M."/>
        </authorList>
    </citation>
    <scope>NUCLEOTIDE SEQUENCE [LARGE SCALE GENOMIC DNA]</scope>
    <source>
        <strain evidence="9">ATCC 33931 / DSM 2075 / LMG 7858 / VKM B-1802 / 2st14</strain>
    </source>
</reference>
<evidence type="ECO:0000256" key="1">
    <source>
        <dbReference type="ARBA" id="ARBA00004141"/>
    </source>
</evidence>
<feature type="transmembrane region" description="Helical" evidence="5">
    <location>
        <begin position="234"/>
        <end position="254"/>
    </location>
</feature>
<evidence type="ECO:0000259" key="7">
    <source>
        <dbReference type="Pfam" id="PF00999"/>
    </source>
</evidence>
<evidence type="ECO:0000313" key="8">
    <source>
        <dbReference type="EMBL" id="ADK85784.1"/>
    </source>
</evidence>
<comment type="subcellular location">
    <subcellularLocation>
        <location evidence="1">Membrane</location>
        <topology evidence="1">Multi-pass membrane protein</topology>
    </subcellularLocation>
</comment>
<organism evidence="8 9">
    <name type="scientific">Desulfarculus baarsii (strain ATCC 33931 / DSM 2075 / LMG 7858 / VKM B-1802 / 2st14)</name>
    <dbReference type="NCBI Taxonomy" id="644282"/>
    <lineage>
        <taxon>Bacteria</taxon>
        <taxon>Pseudomonadati</taxon>
        <taxon>Thermodesulfobacteriota</taxon>
        <taxon>Desulfarculia</taxon>
        <taxon>Desulfarculales</taxon>
        <taxon>Desulfarculaceae</taxon>
        <taxon>Desulfarculus</taxon>
    </lineage>
</organism>
<feature type="transmembrane region" description="Helical" evidence="5">
    <location>
        <begin position="35"/>
        <end position="54"/>
    </location>
</feature>
<keyword evidence="2 5" id="KW-0812">Transmembrane</keyword>
<evidence type="ECO:0000256" key="4">
    <source>
        <dbReference type="ARBA" id="ARBA00023136"/>
    </source>
</evidence>
<feature type="domain" description="Cation/H+ exchanger transmembrane" evidence="7">
    <location>
        <begin position="18"/>
        <end position="380"/>
    </location>
</feature>
<feature type="domain" description="UspA" evidence="6">
    <location>
        <begin position="608"/>
        <end position="697"/>
    </location>
</feature>
<name>E1QJP1_DESB2</name>
<dbReference type="PANTHER" id="PTHR43021">
    <property type="entry name" value="NA(+)/H(+) ANTIPORTER-RELATED"/>
    <property type="match status" value="1"/>
</dbReference>
<sequence length="710" mass="73284">MAAQSALILGVLLAAGFACAKLAQRLRLPSVTGYILAGALLGPSGLALFSPRILAEDLGHFSQLAIMLIAFGVGEHLEWAKLRSALMRVTLVGLGETSLAFACVASACVLAAELGGLGPATWQASDYLALAALLGAVSVATAPATTMHVLRELRAAGPLTNAVMTAIAVNNAVALAVFGLAMGAAGQLTGAAGGSLWAAVGVSLADSALSLGLGLCAGLAIAMTTRRLRRRGEMLTAGLALLLLCGVTALWLGLSPLLAGMAAGCLIVNRRQRDVRLFRAINDFEPPIYVLFFTMAGASLHLGALAAAGGVSLVYFTARALGKVSGAWLGASLAGAKAKVRRYLGLALLSQADVAIGLIFILRGDGQLADLAQVITPVVLGGVVLAEVLGPISARWAIGRAGEDEAALGPSAAAACPVVGPDAQNGYLLTPWTWERLTPPPRPRGQVLFVLDDARTAAVLARLAAIIAHGGQASPTAMRLLPPGDNGPQSQTLSMLTTAAEQIRSMGGAMASEIVESTDPAQAIAHQARTGPATAILLAQPPDNAAREFKRFLDELIELAPCPVIVARPCGALHTERILVPVADRNDLRVLAPLVRALSSVGHHRITLMTMLASNALDEELEDAEDELDQWARQEDLAPVVRGLAVAAENRAQAIVAEAQRHDLLVMTMDGGGWQGLFFGSLAQEVQSRCQRPMLLAHRGGAAPNAAASG</sequence>
<evidence type="ECO:0000313" key="9">
    <source>
        <dbReference type="Proteomes" id="UP000009047"/>
    </source>
</evidence>
<dbReference type="InterPro" id="IPR006016">
    <property type="entry name" value="UspA"/>
</dbReference>
<feature type="transmembrane region" description="Helical" evidence="5">
    <location>
        <begin position="6"/>
        <end position="23"/>
    </location>
</feature>
<dbReference type="eggNOG" id="COG0589">
    <property type="taxonomic scope" value="Bacteria"/>
</dbReference>
<feature type="transmembrane region" description="Helical" evidence="5">
    <location>
        <begin position="162"/>
        <end position="184"/>
    </location>
</feature>
<evidence type="ECO:0000259" key="6">
    <source>
        <dbReference type="Pfam" id="PF00582"/>
    </source>
</evidence>
<dbReference type="RefSeq" id="WP_013259223.1">
    <property type="nucleotide sequence ID" value="NC_014365.1"/>
</dbReference>
<dbReference type="STRING" id="644282.Deba_2422"/>
<dbReference type="SUPFAM" id="SSF52402">
    <property type="entry name" value="Adenine nucleotide alpha hydrolases-like"/>
    <property type="match status" value="2"/>
</dbReference>
<dbReference type="AlphaFoldDB" id="E1QJP1"/>
<dbReference type="GO" id="GO:0015297">
    <property type="term" value="F:antiporter activity"/>
    <property type="evidence" value="ECO:0007669"/>
    <property type="project" value="InterPro"/>
</dbReference>
<dbReference type="HOGENOM" id="CLU_388689_0_0_7"/>
<dbReference type="KEGG" id="dbr:Deba_2422"/>
<keyword evidence="4 5" id="KW-0472">Membrane</keyword>